<dbReference type="AlphaFoldDB" id="A0AA39CN10"/>
<dbReference type="Pfam" id="PF05899">
    <property type="entry name" value="Cupin_3"/>
    <property type="match status" value="1"/>
</dbReference>
<keyword evidence="3" id="KW-1185">Reference proteome</keyword>
<proteinExistence type="predicted"/>
<dbReference type="InterPro" id="IPR014710">
    <property type="entry name" value="RmlC-like_jellyroll"/>
</dbReference>
<dbReference type="EMBL" id="JAPDRN010000191">
    <property type="protein sequence ID" value="KAJ9613822.1"/>
    <property type="molecule type" value="Genomic_DNA"/>
</dbReference>
<evidence type="ECO:0000313" key="3">
    <source>
        <dbReference type="Proteomes" id="UP001172681"/>
    </source>
</evidence>
<comment type="caution">
    <text evidence="2">The sequence shown here is derived from an EMBL/GenBank/DDBJ whole genome shotgun (WGS) entry which is preliminary data.</text>
</comment>
<gene>
    <name evidence="2" type="ORF">H2204_014604</name>
</gene>
<organism evidence="2 3">
    <name type="scientific">Knufia peltigerae</name>
    <dbReference type="NCBI Taxonomy" id="1002370"/>
    <lineage>
        <taxon>Eukaryota</taxon>
        <taxon>Fungi</taxon>
        <taxon>Dikarya</taxon>
        <taxon>Ascomycota</taxon>
        <taxon>Pezizomycotina</taxon>
        <taxon>Eurotiomycetes</taxon>
        <taxon>Chaetothyriomycetidae</taxon>
        <taxon>Chaetothyriales</taxon>
        <taxon>Trichomeriaceae</taxon>
        <taxon>Knufia</taxon>
    </lineage>
</organism>
<evidence type="ECO:0000313" key="2">
    <source>
        <dbReference type="EMBL" id="KAJ9613822.1"/>
    </source>
</evidence>
<dbReference type="Gene3D" id="2.60.120.10">
    <property type="entry name" value="Jelly Rolls"/>
    <property type="match status" value="2"/>
</dbReference>
<dbReference type="SUPFAM" id="SSF51182">
    <property type="entry name" value="RmlC-like cupins"/>
    <property type="match status" value="1"/>
</dbReference>
<protein>
    <recommendedName>
        <fullName evidence="1">(S)-ureidoglycine aminohydrolase cupin domain-containing protein</fullName>
    </recommendedName>
</protein>
<dbReference type="Proteomes" id="UP001172681">
    <property type="component" value="Unassembled WGS sequence"/>
</dbReference>
<name>A0AA39CN10_9EURO</name>
<sequence length="247" mass="26498">MIQRGPEPPRPHVEPKLGKQVHGEVTIARTFGSTGDLSSGFWRIGPTSPGAQADGSHKLTYSAPLGDETACVVDGTAVLTVTSTAKTYKLPKGLEVRWEIDAPFFKKYRVTWNGTDATPEPPVDLQINHVAQGRPSGSWGALQDFIRMGGSTGTHLSGGWRSGKGIAATNLDDKGSLTTPYTGTLGDEMILLLEGEVDVTETETGNKHSFRAGDAIGLTSGMHITWISKGPYTKKLWVITRDKIPEA</sequence>
<reference evidence="2" key="1">
    <citation type="submission" date="2022-10" db="EMBL/GenBank/DDBJ databases">
        <title>Culturing micro-colonial fungi from biological soil crusts in the Mojave desert and describing Neophaeococcomyces mojavensis, and introducing the new genera and species Taxawa tesnikishii.</title>
        <authorList>
            <person name="Kurbessoian T."/>
            <person name="Stajich J.E."/>
        </authorList>
    </citation>
    <scope>NUCLEOTIDE SEQUENCE</scope>
    <source>
        <strain evidence="2">TK_35</strain>
    </source>
</reference>
<dbReference type="InterPro" id="IPR011051">
    <property type="entry name" value="RmlC_Cupin_sf"/>
</dbReference>
<feature type="domain" description="(S)-ureidoglycine aminohydrolase cupin" evidence="1">
    <location>
        <begin position="187"/>
        <end position="234"/>
    </location>
</feature>
<evidence type="ECO:0000259" key="1">
    <source>
        <dbReference type="Pfam" id="PF05899"/>
    </source>
</evidence>
<accession>A0AA39CN10</accession>
<dbReference type="InterPro" id="IPR008579">
    <property type="entry name" value="UGlyAH_Cupin_dom"/>
</dbReference>